<dbReference type="EMBL" id="JAXIOK010000018">
    <property type="protein sequence ID" value="KAK4749969.1"/>
    <property type="molecule type" value="Genomic_DNA"/>
</dbReference>
<dbReference type="Proteomes" id="UP001345219">
    <property type="component" value="Chromosome 21"/>
</dbReference>
<reference evidence="1 2" key="1">
    <citation type="journal article" date="2023" name="Hortic Res">
        <title>Pangenome of water caltrop reveals structural variations and asymmetric subgenome divergence after allopolyploidization.</title>
        <authorList>
            <person name="Zhang X."/>
            <person name="Chen Y."/>
            <person name="Wang L."/>
            <person name="Yuan Y."/>
            <person name="Fang M."/>
            <person name="Shi L."/>
            <person name="Lu R."/>
            <person name="Comes H.P."/>
            <person name="Ma Y."/>
            <person name="Chen Y."/>
            <person name="Huang G."/>
            <person name="Zhou Y."/>
            <person name="Zheng Z."/>
            <person name="Qiu Y."/>
        </authorList>
    </citation>
    <scope>NUCLEOTIDE SEQUENCE [LARGE SCALE GENOMIC DNA]</scope>
    <source>
        <tissue evidence="1">Roots</tissue>
    </source>
</reference>
<keyword evidence="2" id="KW-1185">Reference proteome</keyword>
<evidence type="ECO:0000313" key="2">
    <source>
        <dbReference type="Proteomes" id="UP001345219"/>
    </source>
</evidence>
<dbReference type="AlphaFoldDB" id="A0AAN7H2C7"/>
<protein>
    <submittedName>
        <fullName evidence="1">Uncharacterized protein</fullName>
    </submittedName>
</protein>
<comment type="caution">
    <text evidence="1">The sequence shown here is derived from an EMBL/GenBank/DDBJ whole genome shotgun (WGS) entry which is preliminary data.</text>
</comment>
<organism evidence="1 2">
    <name type="scientific">Trapa incisa</name>
    <dbReference type="NCBI Taxonomy" id="236973"/>
    <lineage>
        <taxon>Eukaryota</taxon>
        <taxon>Viridiplantae</taxon>
        <taxon>Streptophyta</taxon>
        <taxon>Embryophyta</taxon>
        <taxon>Tracheophyta</taxon>
        <taxon>Spermatophyta</taxon>
        <taxon>Magnoliopsida</taxon>
        <taxon>eudicotyledons</taxon>
        <taxon>Gunneridae</taxon>
        <taxon>Pentapetalae</taxon>
        <taxon>rosids</taxon>
        <taxon>malvids</taxon>
        <taxon>Myrtales</taxon>
        <taxon>Lythraceae</taxon>
        <taxon>Trapa</taxon>
    </lineage>
</organism>
<sequence length="82" mass="9307">MVCNLHRSYAVLRSDQIRSSCTIGYIIYETLPQWLWLFWGYSVDTISVPCEVFSSAVQHNVIGIAASENWVAAETVHQELMA</sequence>
<name>A0AAN7H2C7_9MYRT</name>
<gene>
    <name evidence="1" type="ORF">SAY87_027418</name>
</gene>
<accession>A0AAN7H2C7</accession>
<proteinExistence type="predicted"/>
<evidence type="ECO:0000313" key="1">
    <source>
        <dbReference type="EMBL" id="KAK4749969.1"/>
    </source>
</evidence>